<dbReference type="Pfam" id="PF13385">
    <property type="entry name" value="Laminin_G_3"/>
    <property type="match status" value="1"/>
</dbReference>
<dbReference type="RefSeq" id="WP_236650016.1">
    <property type="nucleotide sequence ID" value="NZ_CP007155.1"/>
</dbReference>
<dbReference type="Proteomes" id="UP000019225">
    <property type="component" value="Chromosome"/>
</dbReference>
<evidence type="ECO:0000256" key="3">
    <source>
        <dbReference type="SAM" id="MobiDB-lite"/>
    </source>
</evidence>
<dbReference type="SUPFAM" id="SSF49899">
    <property type="entry name" value="Concanavalin A-like lectins/glucanases"/>
    <property type="match status" value="1"/>
</dbReference>
<keyword evidence="6" id="KW-1185">Reference proteome</keyword>
<reference evidence="5 6" key="1">
    <citation type="journal article" date="2014" name="BMC Genomics">
        <title>Complete genome sequence of producer of the glycopeptide antibiotic Aculeximycin Kutzneria albida DSM 43870T, a representative of minor genus of Pseudonocardiaceae.</title>
        <authorList>
            <person name="Rebets Y."/>
            <person name="Tokovenko B."/>
            <person name="Lushchyk I."/>
            <person name="Ruckert C."/>
            <person name="Zaburannyi N."/>
            <person name="Bechthold A."/>
            <person name="Kalinowski J."/>
            <person name="Luzhetskyy A."/>
        </authorList>
    </citation>
    <scope>NUCLEOTIDE SEQUENCE [LARGE SCALE GENOMIC DNA]</scope>
    <source>
        <strain evidence="5">DSM 43870</strain>
    </source>
</reference>
<dbReference type="STRING" id="1449976.KALB_5282"/>
<dbReference type="eggNOG" id="COG2755">
    <property type="taxonomic scope" value="Bacteria"/>
</dbReference>
<evidence type="ECO:0000259" key="4">
    <source>
        <dbReference type="SMART" id="SM00560"/>
    </source>
</evidence>
<dbReference type="Gene3D" id="2.60.120.200">
    <property type="match status" value="1"/>
</dbReference>
<dbReference type="InterPro" id="IPR036514">
    <property type="entry name" value="SGNH_hydro_sf"/>
</dbReference>
<keyword evidence="2" id="KW-1015">Disulfide bond</keyword>
<gene>
    <name evidence="5" type="ORF">KALB_5282</name>
</gene>
<dbReference type="KEGG" id="kal:KALB_5282"/>
<feature type="compositionally biased region" description="Polar residues" evidence="3">
    <location>
        <begin position="169"/>
        <end position="178"/>
    </location>
</feature>
<keyword evidence="1" id="KW-0732">Signal</keyword>
<dbReference type="InterPro" id="IPR006558">
    <property type="entry name" value="LamG-like"/>
</dbReference>
<organism evidence="5 6">
    <name type="scientific">Kutzneria albida DSM 43870</name>
    <dbReference type="NCBI Taxonomy" id="1449976"/>
    <lineage>
        <taxon>Bacteria</taxon>
        <taxon>Bacillati</taxon>
        <taxon>Actinomycetota</taxon>
        <taxon>Actinomycetes</taxon>
        <taxon>Pseudonocardiales</taxon>
        <taxon>Pseudonocardiaceae</taxon>
        <taxon>Kutzneria</taxon>
    </lineage>
</organism>
<proteinExistence type="predicted"/>
<dbReference type="SMART" id="SM00560">
    <property type="entry name" value="LamGL"/>
    <property type="match status" value="1"/>
</dbReference>
<evidence type="ECO:0000256" key="2">
    <source>
        <dbReference type="ARBA" id="ARBA00023157"/>
    </source>
</evidence>
<dbReference type="PANTHER" id="PTHR43784:SF2">
    <property type="entry name" value="GDSL-LIKE LIPASE_ACYLHYDROLASE, PUTATIVE (AFU_ORTHOLOGUE AFUA_2G00820)-RELATED"/>
    <property type="match status" value="1"/>
</dbReference>
<dbReference type="PATRIC" id="fig|1449976.3.peg.5298"/>
<accession>W5WKG6</accession>
<evidence type="ECO:0000313" key="6">
    <source>
        <dbReference type="Proteomes" id="UP000019225"/>
    </source>
</evidence>
<feature type="domain" description="LamG-like jellyroll fold" evidence="4">
    <location>
        <begin position="1282"/>
        <end position="1423"/>
    </location>
</feature>
<feature type="compositionally biased region" description="Polar residues" evidence="3">
    <location>
        <begin position="202"/>
        <end position="211"/>
    </location>
</feature>
<protein>
    <recommendedName>
        <fullName evidence="4">LamG-like jellyroll fold domain-containing protein</fullName>
    </recommendedName>
</protein>
<evidence type="ECO:0000256" key="1">
    <source>
        <dbReference type="ARBA" id="ARBA00022729"/>
    </source>
</evidence>
<dbReference type="Gene3D" id="3.40.50.1110">
    <property type="entry name" value="SGNH hydrolase"/>
    <property type="match status" value="1"/>
</dbReference>
<dbReference type="HOGENOM" id="CLU_003050_1_0_11"/>
<name>W5WKG6_9PSEU</name>
<dbReference type="SUPFAM" id="SSF52266">
    <property type="entry name" value="SGNH hydrolase"/>
    <property type="match status" value="1"/>
</dbReference>
<sequence>MANPDGTFTLHSDLRPIRVKRGQAWKPVDTTLTSTPDGRLAPAAAAVDVSFSGGGITPLVTLRNGDKAVSLTWPTALPAPTVSHNTAVYPNVMPGVDLQVTAQADSYSEVLVVHDATAAANPALSAIHLTATGTGLTVTTKDGGLSAQDSTGTEVFHGPAPKMWDSTKDATSTPSATDPGSGRVTPLTISTTTPALAPRTSRAAQSPTTELTITTDRSTLTGPGVNYPLFIDPSMSGGTQHWLVVSSGPTSEHIFDDPNWPMQVGYCTERGCNGIGTARSYFQIDTSPLTQHNGKRPTIYSAYFYANEIHQTSGCTDEPVDLHEGGAFDGGTRWGGPLGALVNRQYSHAGDGCGGAGNVVFDAITAANWAADNNWSSIALALTAANESDGAQWKKFDTHPRLDVTFNFPPNPATNLHMAHAVTCTGHVVVPDAYPTIYASATDNNIPPLDLGLWYQIWDPTGSKWIAGNGVANVIANGTEGSWSDGVQLGDGDYAYKVDVENVYAGNSANNIHAGWSALQPFTVHAAPITQTPTIASTDFPPNYWGAPQNTPATFTLHANGAANIVGFTYSFTGAGTEAIPGTGDCDYNRTFATNGGWAAANAGNATVTVPSGLSPGYHTLTVRSFDDAHKLSPESSAYSFYVSPNVGVTTTKLEAENAQQVTVTQPTGQNVAISTQSDASLWSGGAQLFFPGTAQKQSFTLGITAPLEADYALGTQLTQAPDYGQLSLTLDGTIPLGRTDRAPFDAYAPSVATSFLPLGAAHLTKGSHTLTVTLAGTNPASTGNRYQAGVDALTVVPINQVAASSITDAMNNHGIAVDNTTPGNLDLGSGAALSAQSLADAGLAPGKVVTVSGATFTMPASNSATGNDNVVAASQTIPLPATQQGHASAIGFLATSTCGATPAVTGTIGYADGSHTNAAFPSVPDWVSGPADSAAAVLSHGDTGSSPTTARPKIYAIFVPALPDRTVTSVTLPNIGTSFMPGQCSNALHILAIAPRPVQAGWLGAWAAPADPGPSPAGTTANTTIRIVVHPTATGDNARIKLSNIGVPTPTTIDAATLAAQTGTGAATLGAPVQLSFCGATGKPVGCGQHSITLPAGGEAYSDPVPFPATTTLSSNNLVVSLHLPTAVTWVPTHAALTTPSFRADGDATTSSDGTPFTTTGTIATYLSAVDVSTTNTAKGTVAVLGDQTSAAGSTGGSWVDRLPGKLGDALPGSVVNTSISGHTPTGWWKLAGNTGTDAAGQNPLSTSGGVSWSADHGGSAVFDGRTGKLTSSHPALDTTASYSVSAWVNLKASDKYYTAVGQSGTNAASFYLQYNKAYGAWTFVSPSNDSTSPSSYPRVQASGAPALNTWTHLVGVYDAATATMKLYVNGVLVGTASNTTPWTATGPLTIGAVSYGNGSSSDFFNGSISDVRAYQHALTDADAAVLFAGGPATGPAPGIGAASAANAVAMLNHTTLGEPNLRTVVVDLGTNDILAGASADSVERNLTTLLGPNDPRGLKNQRRPDGSLVHVILTTIAPLGLDPNDPREKTRQQLNADILTRYHNYFADDVLDLDKTVRDTTNTSQIAARYLAGNTPNDSYYDALAQALANAVNTLPPEAQL</sequence>
<dbReference type="InterPro" id="IPR013320">
    <property type="entry name" value="ConA-like_dom_sf"/>
</dbReference>
<dbReference type="InterPro" id="IPR053140">
    <property type="entry name" value="GDSL_Rv0518-like"/>
</dbReference>
<dbReference type="EMBL" id="CP007155">
    <property type="protein sequence ID" value="AHH98644.1"/>
    <property type="molecule type" value="Genomic_DNA"/>
</dbReference>
<dbReference type="PANTHER" id="PTHR43784">
    <property type="entry name" value="GDSL-LIKE LIPASE/ACYLHYDROLASE, PUTATIVE (AFU_ORTHOLOGUE AFUA_2G00820)-RELATED"/>
    <property type="match status" value="1"/>
</dbReference>
<evidence type="ECO:0000313" key="5">
    <source>
        <dbReference type="EMBL" id="AHH98644.1"/>
    </source>
</evidence>
<feature type="region of interest" description="Disordered" evidence="3">
    <location>
        <begin position="145"/>
        <end position="211"/>
    </location>
</feature>